<organism evidence="7 8">
    <name type="scientific">Sutterella megalosphaeroides</name>
    <dbReference type="NCBI Taxonomy" id="2494234"/>
    <lineage>
        <taxon>Bacteria</taxon>
        <taxon>Pseudomonadati</taxon>
        <taxon>Pseudomonadota</taxon>
        <taxon>Betaproteobacteria</taxon>
        <taxon>Burkholderiales</taxon>
        <taxon>Sutterellaceae</taxon>
        <taxon>Sutterella</taxon>
    </lineage>
</organism>
<gene>
    <name evidence="7" type="ORF">SUTMEG_18180</name>
</gene>
<evidence type="ECO:0000313" key="7">
    <source>
        <dbReference type="EMBL" id="BBF23927.1"/>
    </source>
</evidence>
<protein>
    <submittedName>
        <fullName evidence="7">ATP-dependent DNA helicase-like protein</fullName>
    </submittedName>
</protein>
<dbReference type="RefSeq" id="WP_232008782.1">
    <property type="nucleotide sequence ID" value="NZ_AP018786.1"/>
</dbReference>
<dbReference type="GO" id="GO:0016818">
    <property type="term" value="F:hydrolase activity, acting on acid anhydrides, in phosphorus-containing anhydrides"/>
    <property type="evidence" value="ECO:0007669"/>
    <property type="project" value="InterPro"/>
</dbReference>
<comment type="similarity">
    <text evidence="4">Belongs to the helicase family. DinG subfamily.</text>
</comment>
<dbReference type="SUPFAM" id="SSF52540">
    <property type="entry name" value="P-loop containing nucleoside triphosphate hydrolases"/>
    <property type="match status" value="2"/>
</dbReference>
<dbReference type="InterPro" id="IPR006555">
    <property type="entry name" value="ATP-dep_Helicase_C"/>
</dbReference>
<feature type="region of interest" description="Disordered" evidence="5">
    <location>
        <begin position="387"/>
        <end position="415"/>
    </location>
</feature>
<dbReference type="PANTHER" id="PTHR11472">
    <property type="entry name" value="DNA REPAIR DEAD HELICASE RAD3/XP-D SUBFAMILY MEMBER"/>
    <property type="match status" value="1"/>
</dbReference>
<keyword evidence="1" id="KW-0547">Nucleotide-binding</keyword>
<evidence type="ECO:0000259" key="6">
    <source>
        <dbReference type="PROSITE" id="PS51193"/>
    </source>
</evidence>
<name>A0A2Z6IE46_9BURK</name>
<dbReference type="KEGG" id="sutt:SUTMEG_18180"/>
<dbReference type="GO" id="GO:0006281">
    <property type="term" value="P:DNA repair"/>
    <property type="evidence" value="ECO:0007669"/>
    <property type="project" value="TreeGrafter"/>
</dbReference>
<dbReference type="InterPro" id="IPR045028">
    <property type="entry name" value="DinG/Rad3-like"/>
</dbReference>
<evidence type="ECO:0000256" key="4">
    <source>
        <dbReference type="ARBA" id="ARBA00038058"/>
    </source>
</evidence>
<keyword evidence="2" id="KW-0378">Hydrolase</keyword>
<dbReference type="SMART" id="SM00491">
    <property type="entry name" value="HELICc2"/>
    <property type="match status" value="1"/>
</dbReference>
<dbReference type="Pfam" id="PF13307">
    <property type="entry name" value="Helicase_C_2"/>
    <property type="match status" value="1"/>
</dbReference>
<dbReference type="Proteomes" id="UP000271003">
    <property type="component" value="Chromosome"/>
</dbReference>
<dbReference type="EMBL" id="AP018786">
    <property type="protein sequence ID" value="BBF23927.1"/>
    <property type="molecule type" value="Genomic_DNA"/>
</dbReference>
<keyword evidence="7" id="KW-0347">Helicase</keyword>
<evidence type="ECO:0000256" key="3">
    <source>
        <dbReference type="ARBA" id="ARBA00022840"/>
    </source>
</evidence>
<dbReference type="GO" id="GO:0005524">
    <property type="term" value="F:ATP binding"/>
    <property type="evidence" value="ECO:0007669"/>
    <property type="project" value="UniProtKB-KW"/>
</dbReference>
<accession>A0A2Z6IE46</accession>
<evidence type="ECO:0000256" key="2">
    <source>
        <dbReference type="ARBA" id="ARBA00022801"/>
    </source>
</evidence>
<keyword evidence="8" id="KW-1185">Reference proteome</keyword>
<sequence length="711" mass="79312">MKDEPLLFDPKRSLADRVAATFALEGPLARKTQGFAARAGQVEFALAAAEALEKKSTLVAEAGTGTGKTFAYLTPALLSGATVIISTAGKPLQDQLFKKDIPILSRALGLNVRAAVLKGRSNYVCLHRLKRVRDEGLLPERDSYEKLRKIERFAEITKTGDKAELTDVPETDRLWPYVTSTRENCLGSERCPYYEECFVKLAREKALESQIVVVNHHLYLSSMAMKRQAANKIDGMLPAAQLTVFDEAHQLPQIASDFFGTKFSTYQLQDIASEARQYGEAYLRDGAKWSNLYDDVVKHVYDLRLAVMEIGLVEGDRKSVQNIERFHELRAPLNEAVKAFERLGNAFEANKGRNDEVDTLYEYWKTVYAECERWQKFLKKAEKAEKAQRSAKAESENPAPGPDSEPATDAPANGPSKGMIRWVEVLQNGVRFNETPLSFSNEFREMREAEGGAWVFTSATLSAAGNFKHYLMEVGLPPETAAHSWESPFVYWEQGCFYLPNLPAPANNTLEHAGRVVEAAWPLINAAGGRTFVLCTSLAAVNRAADLLEAKLKANRSPWPLLVQGEMPRATLIEEFRRRGNAILVGSMSFWEGVDVRGDALSLVVIDKIPFAPPDDPITTARCDAIRASGGNPFFEYSLPEAIIALKQGAGRLIRSETDRGVLMLCDSRVADKPYGKRILKSLPDFYRTRRAEKAIEFFLNPTAYYEGLYH</sequence>
<dbReference type="GO" id="GO:0003676">
    <property type="term" value="F:nucleic acid binding"/>
    <property type="evidence" value="ECO:0007669"/>
    <property type="project" value="InterPro"/>
</dbReference>
<dbReference type="AlphaFoldDB" id="A0A2Z6IE46"/>
<proteinExistence type="inferred from homology"/>
<evidence type="ECO:0000313" key="8">
    <source>
        <dbReference type="Proteomes" id="UP000271003"/>
    </source>
</evidence>
<evidence type="ECO:0000256" key="1">
    <source>
        <dbReference type="ARBA" id="ARBA00022741"/>
    </source>
</evidence>
<dbReference type="PROSITE" id="PS51193">
    <property type="entry name" value="HELICASE_ATP_BIND_2"/>
    <property type="match status" value="1"/>
</dbReference>
<dbReference type="PANTHER" id="PTHR11472:SF34">
    <property type="entry name" value="REGULATOR OF TELOMERE ELONGATION HELICASE 1"/>
    <property type="match status" value="1"/>
</dbReference>
<dbReference type="Gene3D" id="3.40.50.300">
    <property type="entry name" value="P-loop containing nucleotide triphosphate hydrolases"/>
    <property type="match status" value="2"/>
</dbReference>
<evidence type="ECO:0000256" key="5">
    <source>
        <dbReference type="SAM" id="MobiDB-lite"/>
    </source>
</evidence>
<reference evidence="7 8" key="1">
    <citation type="journal article" date="2018" name="Int. J. Syst. Evol. Microbiol.">
        <title>Mesosutterella multiformis gen. nov., sp. nov., a member of the family Sutterellaceae and Sutterella megalosphaeroides sp. nov., isolated from human faeces.</title>
        <authorList>
            <person name="Sakamoto M."/>
            <person name="Ikeyama N."/>
            <person name="Kunihiro T."/>
            <person name="Iino T."/>
            <person name="Yuki M."/>
            <person name="Ohkuma M."/>
        </authorList>
    </citation>
    <scope>NUCLEOTIDE SEQUENCE [LARGE SCALE GENOMIC DNA]</scope>
    <source>
        <strain evidence="7 8">6FBBBH3</strain>
    </source>
</reference>
<keyword evidence="3" id="KW-0067">ATP-binding</keyword>
<feature type="domain" description="Helicase ATP-binding" evidence="6">
    <location>
        <begin position="27"/>
        <end position="299"/>
    </location>
</feature>
<dbReference type="GO" id="GO:0003678">
    <property type="term" value="F:DNA helicase activity"/>
    <property type="evidence" value="ECO:0007669"/>
    <property type="project" value="TreeGrafter"/>
</dbReference>
<dbReference type="InterPro" id="IPR014013">
    <property type="entry name" value="Helic_SF1/SF2_ATP-bd_DinG/Rad3"/>
</dbReference>
<dbReference type="InterPro" id="IPR027417">
    <property type="entry name" value="P-loop_NTPase"/>
</dbReference>